<accession>A0A1B1P8X3</accession>
<protein>
    <submittedName>
        <fullName evidence="1">Uncharacterized protein</fullName>
    </submittedName>
</protein>
<organism evidence="1 2">
    <name type="scientific">Klebsiella phage vB_KpnM_KpV477</name>
    <dbReference type="NCBI Taxonomy" id="1852625"/>
    <lineage>
        <taxon>Viruses</taxon>
        <taxon>Duplodnaviria</taxon>
        <taxon>Heunggongvirae</taxon>
        <taxon>Uroviricota</taxon>
        <taxon>Caudoviricetes</taxon>
        <taxon>Pantevenvirales</taxon>
        <taxon>Straboviridae</taxon>
        <taxon>Tevenvirinae</taxon>
        <taxon>Jiaodavirus</taxon>
        <taxon>Jiaodavirus kpv477</taxon>
    </lineage>
</organism>
<dbReference type="KEGG" id="vg:29067084"/>
<gene>
    <name evidence="1" type="ORF">kpv477_122</name>
</gene>
<dbReference type="OrthoDB" id="20955at10239"/>
<sequence>MAEIVIRCPPHLVESFCDWFSNSGEQDFYEAHQNGAWNETTKQWEEATTYIGTRGYGVNEPIEIVEYDKETDEEVTYHEDKITYLEAAAKFHSDEWNKMSVVTAYMHGWNKESN</sequence>
<dbReference type="EMBL" id="KX258185">
    <property type="protein sequence ID" value="ANT40559.1"/>
    <property type="molecule type" value="Genomic_DNA"/>
</dbReference>
<name>A0A1B1P8X3_9CAUD</name>
<dbReference type="GeneID" id="29067084"/>
<evidence type="ECO:0000313" key="1">
    <source>
        <dbReference type="EMBL" id="ANT40559.1"/>
    </source>
</evidence>
<proteinExistence type="predicted"/>
<evidence type="ECO:0000313" key="2">
    <source>
        <dbReference type="Proteomes" id="UP000202533"/>
    </source>
</evidence>
<keyword evidence="2" id="KW-1185">Reference proteome</keyword>
<reference evidence="1 2" key="1">
    <citation type="submission" date="2016-05" db="EMBL/GenBank/DDBJ databases">
        <title>Complete genome sequence of Klebsiella pneumoniae bacteriophage vB_KpnM_KpV477.</title>
        <authorList>
            <person name="Komisarova E.V."/>
            <person name="Krasilnikova V.M."/>
            <person name="Kislichkina A.A."/>
            <person name="Bogun A.G."/>
            <person name="Volozhantsev N.V."/>
        </authorList>
    </citation>
    <scope>NUCLEOTIDE SEQUENCE [LARGE SCALE GENOMIC DNA]</scope>
</reference>
<dbReference type="Proteomes" id="UP000202533">
    <property type="component" value="Segment"/>
</dbReference>
<dbReference type="RefSeq" id="YP_009288798.1">
    <property type="nucleotide sequence ID" value="NC_031087.1"/>
</dbReference>